<dbReference type="STRING" id="1915.SLINC_3134"/>
<gene>
    <name evidence="2" type="ORF">SLINC_3134</name>
</gene>
<sequence>MSLFDTRVPAVLLRIDRNPFHHGTLGAVRSLGRAGVDVHLVADCAGSPVRTSRFLRQLHLPPSPGASPAEIALTLRGVAARVARPAVLIPMDDASAVAVERLGADLAPAYLLPRQPAGVSERVADKAELARLCAAAGVPHPETVVPGSAGEAAAAAWRLGLPVVAKWSRPWLLPAGGGLRSTVVVRSTREARELYLRAEEAGSPLLLQAFLPPGPNRDWFFHGYADRGGAVRGGSGVKERSWPRSAGLTAVGRWMPNPRVRAHAERLIGELGYRGILDLDFRRCGTTGGYHLLDFNPRPGAQFRLFTDGAGLDVVRALHLDLTHRALPDGEALPGRSFVVENYAPLTALRPARAGRELAWYAGDDRGPGWAMWGLWARHVTRRLRERLHRLCTRRTDPAHIRRASVPAPSPAVAGLPDDEKAGSR</sequence>
<dbReference type="GO" id="GO:0005524">
    <property type="term" value="F:ATP binding"/>
    <property type="evidence" value="ECO:0007669"/>
    <property type="project" value="UniProtKB-UniRule"/>
</dbReference>
<evidence type="ECO:0000313" key="3">
    <source>
        <dbReference type="Proteomes" id="UP000092598"/>
    </source>
</evidence>
<dbReference type="Gene3D" id="3.30.1490.20">
    <property type="entry name" value="ATP-grasp fold, A domain"/>
    <property type="match status" value="1"/>
</dbReference>
<dbReference type="AlphaFoldDB" id="A0A1B1M9P5"/>
<feature type="region of interest" description="Disordered" evidence="1">
    <location>
        <begin position="400"/>
        <end position="425"/>
    </location>
</feature>
<dbReference type="RefSeq" id="WP_067432960.1">
    <property type="nucleotide sequence ID" value="NZ_CP016438.1"/>
</dbReference>
<dbReference type="Proteomes" id="UP000092598">
    <property type="component" value="Chromosome"/>
</dbReference>
<dbReference type="PROSITE" id="PS50975">
    <property type="entry name" value="ATP_GRASP"/>
    <property type="match status" value="1"/>
</dbReference>
<name>A0A1B1M9P5_STRLN</name>
<dbReference type="EMBL" id="CP016438">
    <property type="protein sequence ID" value="ANS65358.1"/>
    <property type="molecule type" value="Genomic_DNA"/>
</dbReference>
<evidence type="ECO:0000313" key="2">
    <source>
        <dbReference type="EMBL" id="ANS65358.1"/>
    </source>
</evidence>
<proteinExistence type="predicted"/>
<organism evidence="2 3">
    <name type="scientific">Streptomyces lincolnensis</name>
    <dbReference type="NCBI Taxonomy" id="1915"/>
    <lineage>
        <taxon>Bacteria</taxon>
        <taxon>Bacillati</taxon>
        <taxon>Actinomycetota</taxon>
        <taxon>Actinomycetes</taxon>
        <taxon>Kitasatosporales</taxon>
        <taxon>Streptomycetaceae</taxon>
        <taxon>Streptomyces</taxon>
    </lineage>
</organism>
<feature type="compositionally biased region" description="Low complexity" evidence="1">
    <location>
        <begin position="404"/>
        <end position="414"/>
    </location>
</feature>
<dbReference type="GO" id="GO:0046872">
    <property type="term" value="F:metal ion binding"/>
    <property type="evidence" value="ECO:0007669"/>
    <property type="project" value="InterPro"/>
</dbReference>
<dbReference type="PATRIC" id="fig|1915.4.peg.3449"/>
<dbReference type="InterPro" id="IPR013815">
    <property type="entry name" value="ATP_grasp_subdomain_1"/>
</dbReference>
<dbReference type="Gene3D" id="3.30.470.20">
    <property type="entry name" value="ATP-grasp fold, B domain"/>
    <property type="match status" value="1"/>
</dbReference>
<dbReference type="InterPro" id="IPR011761">
    <property type="entry name" value="ATP-grasp"/>
</dbReference>
<accession>A0A1B1M9P5</accession>
<keyword evidence="3" id="KW-1185">Reference proteome</keyword>
<protein>
    <submittedName>
        <fullName evidence="2">Uncharacterized protein</fullName>
    </submittedName>
</protein>
<dbReference type="OrthoDB" id="5483448at2"/>
<reference evidence="2 3" key="1">
    <citation type="submission" date="2016-07" db="EMBL/GenBank/DDBJ databases">
        <title>Enhancement of antibiotic productionsby engineered nitrateutilization in actinobacteria.</title>
        <authorList>
            <person name="Meng S.C."/>
        </authorList>
    </citation>
    <scope>NUCLEOTIDE SEQUENCE [LARGE SCALE GENOMIC DNA]</scope>
    <source>
        <strain evidence="2 3">NRRL 2936</strain>
    </source>
</reference>
<dbReference type="KEGG" id="sls:SLINC_3134"/>
<dbReference type="SUPFAM" id="SSF56059">
    <property type="entry name" value="Glutathione synthetase ATP-binding domain-like"/>
    <property type="match status" value="1"/>
</dbReference>
<evidence type="ECO:0000256" key="1">
    <source>
        <dbReference type="SAM" id="MobiDB-lite"/>
    </source>
</evidence>